<evidence type="ECO:0000313" key="2">
    <source>
        <dbReference type="EMBL" id="SKB67224.1"/>
    </source>
</evidence>
<dbReference type="Proteomes" id="UP000190339">
    <property type="component" value="Unassembled WGS sequence"/>
</dbReference>
<keyword evidence="1" id="KW-0472">Membrane</keyword>
<feature type="transmembrane region" description="Helical" evidence="1">
    <location>
        <begin position="57"/>
        <end position="75"/>
    </location>
</feature>
<keyword evidence="3" id="KW-1185">Reference proteome</keyword>
<keyword evidence="1" id="KW-0812">Transmembrane</keyword>
<protein>
    <recommendedName>
        <fullName evidence="4">DUF3667 domain-containing protein</fullName>
    </recommendedName>
</protein>
<feature type="transmembrane region" description="Helical" evidence="1">
    <location>
        <begin position="202"/>
        <end position="226"/>
    </location>
</feature>
<dbReference type="InterPro" id="IPR022134">
    <property type="entry name" value="DUF3667"/>
</dbReference>
<evidence type="ECO:0008006" key="4">
    <source>
        <dbReference type="Google" id="ProtNLM"/>
    </source>
</evidence>
<dbReference type="AlphaFoldDB" id="A0A1T5D688"/>
<organism evidence="2 3">
    <name type="scientific">Maribacter arcticus</name>
    <dbReference type="NCBI Taxonomy" id="561365"/>
    <lineage>
        <taxon>Bacteria</taxon>
        <taxon>Pseudomonadati</taxon>
        <taxon>Bacteroidota</taxon>
        <taxon>Flavobacteriia</taxon>
        <taxon>Flavobacteriales</taxon>
        <taxon>Flavobacteriaceae</taxon>
        <taxon>Maribacter</taxon>
    </lineage>
</organism>
<evidence type="ECO:0000313" key="3">
    <source>
        <dbReference type="Proteomes" id="UP000190339"/>
    </source>
</evidence>
<name>A0A1T5D688_9FLAO</name>
<proteinExistence type="predicted"/>
<feature type="transmembrane region" description="Helical" evidence="1">
    <location>
        <begin position="298"/>
        <end position="323"/>
    </location>
</feature>
<dbReference type="EMBL" id="FUYL01000008">
    <property type="protein sequence ID" value="SKB67224.1"/>
    <property type="molecule type" value="Genomic_DNA"/>
</dbReference>
<sequence>MEATDNLTVGVLFSNTIENYFSIDARFFRSFLTLMIKPGVLARRFVDGKRLKYLHPAQFYLFISVVFFFIFSFTVRKADNEVSEVIKKGMEQEINLDSISVNTDSLDITEARKAIKKNQKIIGLSDEELVGLDSVMTSDSGIANISFGFERKLLDSLIAVGAPLNQKLEAMGMKEDKNAFGRKFYAQMLKFYEQQGGGIIQVLYDTIPIAMFLLLPLFAVFLKVFYWKPATFAHHLVFSFYYFTFIFTSFCVMLLVNKVWEIPTSIKTLICFSFVLYLMLALRNFYKSSWLGAFFKASIISFFYMLIIVPVAAIGIIMVAFMLY</sequence>
<gene>
    <name evidence="2" type="ORF">SAMN05660866_02762</name>
</gene>
<feature type="transmembrane region" description="Helical" evidence="1">
    <location>
        <begin position="232"/>
        <end position="256"/>
    </location>
</feature>
<dbReference type="Pfam" id="PF12412">
    <property type="entry name" value="DUF3667"/>
    <property type="match status" value="1"/>
</dbReference>
<reference evidence="3" key="1">
    <citation type="submission" date="2017-02" db="EMBL/GenBank/DDBJ databases">
        <authorList>
            <person name="Varghese N."/>
            <person name="Submissions S."/>
        </authorList>
    </citation>
    <scope>NUCLEOTIDE SEQUENCE [LARGE SCALE GENOMIC DNA]</scope>
    <source>
        <strain evidence="3">DSM 23546</strain>
    </source>
</reference>
<keyword evidence="1" id="KW-1133">Transmembrane helix</keyword>
<accession>A0A1T5D688</accession>
<evidence type="ECO:0000256" key="1">
    <source>
        <dbReference type="SAM" id="Phobius"/>
    </source>
</evidence>
<feature type="transmembrane region" description="Helical" evidence="1">
    <location>
        <begin position="268"/>
        <end position="286"/>
    </location>
</feature>
<dbReference type="STRING" id="561365.SAMN05660866_02762"/>